<gene>
    <name evidence="1" type="ORF">MNBD_GAMMA05-1799</name>
</gene>
<reference evidence="1" key="1">
    <citation type="submission" date="2018-06" db="EMBL/GenBank/DDBJ databases">
        <authorList>
            <person name="Zhirakovskaya E."/>
        </authorList>
    </citation>
    <scope>NUCLEOTIDE SEQUENCE</scope>
</reference>
<protein>
    <submittedName>
        <fullName evidence="1">Uncharacterized protein</fullName>
    </submittedName>
</protein>
<organism evidence="1">
    <name type="scientific">hydrothermal vent metagenome</name>
    <dbReference type="NCBI Taxonomy" id="652676"/>
    <lineage>
        <taxon>unclassified sequences</taxon>
        <taxon>metagenomes</taxon>
        <taxon>ecological metagenomes</taxon>
    </lineage>
</organism>
<dbReference type="AlphaFoldDB" id="A0A3B0WFP0"/>
<accession>A0A3B0WFP0</accession>
<name>A0A3B0WFP0_9ZZZZ</name>
<dbReference type="EMBL" id="UOFE01000044">
    <property type="protein sequence ID" value="VAW54828.1"/>
    <property type="molecule type" value="Genomic_DNA"/>
</dbReference>
<sequence>MHKKSRVSNIEAVERRKHWRDRRVDGDRRNPQRMRLVAYDCRSGLPRRESDIAGELPDGEIWWDKKDTQYE</sequence>
<evidence type="ECO:0000313" key="1">
    <source>
        <dbReference type="EMBL" id="VAW54828.1"/>
    </source>
</evidence>
<proteinExistence type="predicted"/>